<name>D6XXQ5_BACIE</name>
<dbReference type="InterPro" id="IPR003439">
    <property type="entry name" value="ABC_transporter-like_ATP-bd"/>
</dbReference>
<feature type="domain" description="ABC transporter" evidence="4">
    <location>
        <begin position="10"/>
        <end position="239"/>
    </location>
</feature>
<dbReference type="eggNOG" id="COG1116">
    <property type="taxonomic scope" value="Bacteria"/>
</dbReference>
<gene>
    <name evidence="5" type="ordered locus">Bsel_2598</name>
</gene>
<dbReference type="SMART" id="SM00382">
    <property type="entry name" value="AAA"/>
    <property type="match status" value="1"/>
</dbReference>
<proteinExistence type="predicted"/>
<keyword evidence="6" id="KW-1185">Reference proteome</keyword>
<dbReference type="CDD" id="cd03293">
    <property type="entry name" value="ABC_NrtD_SsuB_transporters"/>
    <property type="match status" value="1"/>
</dbReference>
<evidence type="ECO:0000256" key="3">
    <source>
        <dbReference type="ARBA" id="ARBA00022840"/>
    </source>
</evidence>
<dbReference type="OrthoDB" id="9802264at2"/>
<keyword evidence="3" id="KW-0067">ATP-binding</keyword>
<accession>D6XXQ5</accession>
<dbReference type="Gene3D" id="3.40.50.300">
    <property type="entry name" value="P-loop containing nucleotide triphosphate hydrolases"/>
    <property type="match status" value="1"/>
</dbReference>
<dbReference type="GO" id="GO:0016887">
    <property type="term" value="F:ATP hydrolysis activity"/>
    <property type="evidence" value="ECO:0007669"/>
    <property type="project" value="InterPro"/>
</dbReference>
<dbReference type="STRING" id="439292.Bsel_2598"/>
<evidence type="ECO:0000313" key="6">
    <source>
        <dbReference type="Proteomes" id="UP000000271"/>
    </source>
</evidence>
<keyword evidence="1" id="KW-0813">Transport</keyword>
<dbReference type="InterPro" id="IPR003593">
    <property type="entry name" value="AAA+_ATPase"/>
</dbReference>
<dbReference type="EMBL" id="CP001791">
    <property type="protein sequence ID" value="ADI00098.1"/>
    <property type="molecule type" value="Genomic_DNA"/>
</dbReference>
<evidence type="ECO:0000259" key="4">
    <source>
        <dbReference type="PROSITE" id="PS50893"/>
    </source>
</evidence>
<dbReference type="PANTHER" id="PTHR42788:SF2">
    <property type="entry name" value="ABC TRANSPORTER ATP-BINDING PROTEIN"/>
    <property type="match status" value="1"/>
</dbReference>
<organism evidence="5 6">
    <name type="scientific">Bacillus selenitireducens (strain ATCC 700615 / DSM 15326 / MLS10)</name>
    <dbReference type="NCBI Taxonomy" id="439292"/>
    <lineage>
        <taxon>Bacteria</taxon>
        <taxon>Bacillati</taxon>
        <taxon>Bacillota</taxon>
        <taxon>Bacilli</taxon>
        <taxon>Bacillales</taxon>
        <taxon>Bacillaceae</taxon>
        <taxon>Salisediminibacterium</taxon>
    </lineage>
</organism>
<dbReference type="InterPro" id="IPR050166">
    <property type="entry name" value="ABC_transporter_ATP-bind"/>
</dbReference>
<dbReference type="RefSeq" id="WP_013173519.1">
    <property type="nucleotide sequence ID" value="NC_014219.1"/>
</dbReference>
<sequence>MTPVTNIPDLAFENVSFSYEQNGKQICLFNSLSLHVNHGEFLSILGPSGVGKSTFFRLAAGLEQPDSGDILIRGKPVQPGETGYMPQEDLLMSWRTVLENGLLPLEIQGVNRRQAKEEIRTLLTQFGLGGTEDRYPHELSGGMRQRVSFLRAIAGGKRLLLLDEPFSALDSITRFHMQAWLLKQWQSLERTIVFITHDIEEALFLSDRIVLMTGRSGTDAIRHIDVPIPRPRTDAHRRDEAFLNLKTALLNDLRNGGDA</sequence>
<dbReference type="Proteomes" id="UP000000271">
    <property type="component" value="Chromosome"/>
</dbReference>
<evidence type="ECO:0000256" key="1">
    <source>
        <dbReference type="ARBA" id="ARBA00022448"/>
    </source>
</evidence>
<evidence type="ECO:0000313" key="5">
    <source>
        <dbReference type="EMBL" id="ADI00098.1"/>
    </source>
</evidence>
<dbReference type="AlphaFoldDB" id="D6XXQ5"/>
<dbReference type="SUPFAM" id="SSF52540">
    <property type="entry name" value="P-loop containing nucleoside triphosphate hydrolases"/>
    <property type="match status" value="1"/>
</dbReference>
<keyword evidence="2" id="KW-0547">Nucleotide-binding</keyword>
<dbReference type="PROSITE" id="PS50893">
    <property type="entry name" value="ABC_TRANSPORTER_2"/>
    <property type="match status" value="1"/>
</dbReference>
<dbReference type="KEGG" id="bse:Bsel_2598"/>
<dbReference type="Pfam" id="PF00005">
    <property type="entry name" value="ABC_tran"/>
    <property type="match status" value="1"/>
</dbReference>
<dbReference type="GO" id="GO:0005524">
    <property type="term" value="F:ATP binding"/>
    <property type="evidence" value="ECO:0007669"/>
    <property type="project" value="UniProtKB-KW"/>
</dbReference>
<dbReference type="InterPro" id="IPR017871">
    <property type="entry name" value="ABC_transporter-like_CS"/>
</dbReference>
<evidence type="ECO:0000256" key="2">
    <source>
        <dbReference type="ARBA" id="ARBA00022741"/>
    </source>
</evidence>
<protein>
    <submittedName>
        <fullName evidence="5">ABC transporter related protein</fullName>
    </submittedName>
</protein>
<dbReference type="HOGENOM" id="CLU_000604_1_22_9"/>
<dbReference type="InterPro" id="IPR027417">
    <property type="entry name" value="P-loop_NTPase"/>
</dbReference>
<dbReference type="PANTHER" id="PTHR42788">
    <property type="entry name" value="TAURINE IMPORT ATP-BINDING PROTEIN-RELATED"/>
    <property type="match status" value="1"/>
</dbReference>
<reference evidence="5" key="1">
    <citation type="submission" date="2009-10" db="EMBL/GenBank/DDBJ databases">
        <title>Complete sequence of Bacillus selenitireducens MLS10.</title>
        <authorList>
            <consortium name="US DOE Joint Genome Institute"/>
            <person name="Lucas S."/>
            <person name="Copeland A."/>
            <person name="Lapidus A."/>
            <person name="Glavina del Rio T."/>
            <person name="Dalin E."/>
            <person name="Tice H."/>
            <person name="Bruce D."/>
            <person name="Goodwin L."/>
            <person name="Pitluck S."/>
            <person name="Sims D."/>
            <person name="Brettin T."/>
            <person name="Detter J.C."/>
            <person name="Han C."/>
            <person name="Larimer F."/>
            <person name="Land M."/>
            <person name="Hauser L."/>
            <person name="Kyrpides N."/>
            <person name="Ovchinnikova G."/>
            <person name="Stolz J."/>
        </authorList>
    </citation>
    <scope>NUCLEOTIDE SEQUENCE [LARGE SCALE GENOMIC DNA]</scope>
    <source>
        <strain evidence="5">MLS10</strain>
    </source>
</reference>
<dbReference type="PROSITE" id="PS00211">
    <property type="entry name" value="ABC_TRANSPORTER_1"/>
    <property type="match status" value="1"/>
</dbReference>